<dbReference type="PANTHER" id="PTHR10009:SF18">
    <property type="entry name" value="PROTEIN YELLOW-LIKE PROTEIN"/>
    <property type="match status" value="1"/>
</dbReference>
<dbReference type="SUPFAM" id="SSF101898">
    <property type="entry name" value="NHL repeat"/>
    <property type="match status" value="1"/>
</dbReference>
<comment type="subcellular location">
    <subcellularLocation>
        <location evidence="1">Secreted</location>
    </subcellularLocation>
</comment>
<proteinExistence type="predicted"/>
<keyword evidence="4" id="KW-1185">Reference proteome</keyword>
<dbReference type="Gene3D" id="2.120.10.30">
    <property type="entry name" value="TolB, C-terminal domain"/>
    <property type="match status" value="1"/>
</dbReference>
<gene>
    <name evidence="3" type="ORF">E9232_003431</name>
</gene>
<reference evidence="3 4" key="1">
    <citation type="submission" date="2023-07" db="EMBL/GenBank/DDBJ databases">
        <title>Sorghum-associated microbial communities from plants grown in Nebraska, USA.</title>
        <authorList>
            <person name="Schachtman D."/>
        </authorList>
    </citation>
    <scope>NUCLEOTIDE SEQUENCE [LARGE SCALE GENOMIC DNA]</scope>
    <source>
        <strain evidence="3 4">584</strain>
    </source>
</reference>
<evidence type="ECO:0000313" key="3">
    <source>
        <dbReference type="EMBL" id="MDR6290905.1"/>
    </source>
</evidence>
<evidence type="ECO:0000313" key="4">
    <source>
        <dbReference type="Proteomes" id="UP001262410"/>
    </source>
</evidence>
<dbReference type="PANTHER" id="PTHR10009">
    <property type="entry name" value="PROTEIN YELLOW-RELATED"/>
    <property type="match status" value="1"/>
</dbReference>
<dbReference type="EMBL" id="JAVDPW010000005">
    <property type="protein sequence ID" value="MDR6290905.1"/>
    <property type="molecule type" value="Genomic_DNA"/>
</dbReference>
<sequence length="338" mass="36175">MPDLMPEFESDTLIVNGVATTADGRRFAVVQPQQAGQPEVVEITTGSARPYPDSRWNGWRDGQDGHAAFVGVNSLRVGPDGGLWAVDRGKPGIEGTLVAGGPKLVRIDPATDQVTRIYDLSSVAQGESFVDDVRFNGGHAYFTDAGRPGLIVLDLATGRARRVLDGHPSTVAARPLVAEGRALVDAAGKAIVIHADQLEVSNDGRWLYYQPCSGPMSRIETRYLDDPSLVEAALVSHVEPFADTPSTGGTAIDAAGTIYVSDTDRSRILAISPDGRISILLADPRLAWVDAMWISDDGKLWLPAAQLNRTPGLNHGQDAVRRPVTVYSIALGLKPVKR</sequence>
<dbReference type="InterPro" id="IPR017996">
    <property type="entry name" value="MRJP/yellow-related"/>
</dbReference>
<protein>
    <submittedName>
        <fullName evidence="3">Sugar lactone lactonase YvrE</fullName>
    </submittedName>
</protein>
<name>A0ABU1JQK2_9PROT</name>
<dbReference type="Proteomes" id="UP001262410">
    <property type="component" value="Unassembled WGS sequence"/>
</dbReference>
<evidence type="ECO:0000256" key="1">
    <source>
        <dbReference type="ARBA" id="ARBA00004613"/>
    </source>
</evidence>
<keyword evidence="2" id="KW-0964">Secreted</keyword>
<dbReference type="RefSeq" id="WP_309795696.1">
    <property type="nucleotide sequence ID" value="NZ_JAVDPW010000005.1"/>
</dbReference>
<comment type="caution">
    <text evidence="3">The sequence shown here is derived from an EMBL/GenBank/DDBJ whole genome shotgun (WGS) entry which is preliminary data.</text>
</comment>
<dbReference type="InterPro" id="IPR011042">
    <property type="entry name" value="6-blade_b-propeller_TolB-like"/>
</dbReference>
<dbReference type="Pfam" id="PF03022">
    <property type="entry name" value="MRJP"/>
    <property type="match status" value="1"/>
</dbReference>
<accession>A0ABU1JQK2</accession>
<organism evidence="3 4">
    <name type="scientific">Inquilinus ginsengisoli</name>
    <dbReference type="NCBI Taxonomy" id="363840"/>
    <lineage>
        <taxon>Bacteria</taxon>
        <taxon>Pseudomonadati</taxon>
        <taxon>Pseudomonadota</taxon>
        <taxon>Alphaproteobacteria</taxon>
        <taxon>Rhodospirillales</taxon>
        <taxon>Rhodospirillaceae</taxon>
        <taxon>Inquilinus</taxon>
    </lineage>
</organism>
<evidence type="ECO:0000256" key="2">
    <source>
        <dbReference type="ARBA" id="ARBA00022525"/>
    </source>
</evidence>